<protein>
    <submittedName>
        <fullName evidence="1">Uncharacterized protein</fullName>
    </submittedName>
</protein>
<organism evidence="1 2">
    <name type="scientific">Photobacterium marinum</name>
    <dbReference type="NCBI Taxonomy" id="1056511"/>
    <lineage>
        <taxon>Bacteria</taxon>
        <taxon>Pseudomonadati</taxon>
        <taxon>Pseudomonadota</taxon>
        <taxon>Gammaproteobacteria</taxon>
        <taxon>Vibrionales</taxon>
        <taxon>Vibrionaceae</taxon>
        <taxon>Photobacterium</taxon>
    </lineage>
</organism>
<dbReference type="EMBL" id="AMZO01000026">
    <property type="protein sequence ID" value="ELR64453.1"/>
    <property type="molecule type" value="Genomic_DNA"/>
</dbReference>
<sequence length="40" mass="4567">MPSVKPLFLQELLWLFVILAKNIVFAKGFASFKYCLTSTT</sequence>
<proteinExistence type="predicted"/>
<comment type="caution">
    <text evidence="1">The sequence shown here is derived from an EMBL/GenBank/DDBJ whole genome shotgun (WGS) entry which is preliminary data.</text>
</comment>
<reference evidence="1 2" key="1">
    <citation type="submission" date="2012-12" db="EMBL/GenBank/DDBJ databases">
        <title>Genome Assembly of Photobacterium sp. AK15.</title>
        <authorList>
            <person name="Khatri I."/>
            <person name="Vaidya B."/>
            <person name="Srinivas T.N.R."/>
            <person name="Subramanian S."/>
            <person name="Pinnaka A."/>
        </authorList>
    </citation>
    <scope>NUCLEOTIDE SEQUENCE [LARGE SCALE GENOMIC DNA]</scope>
    <source>
        <strain evidence="1 2">AK15</strain>
    </source>
</reference>
<accession>L8J8D4</accession>
<gene>
    <name evidence="1" type="ORF">C942_02477</name>
</gene>
<evidence type="ECO:0000313" key="2">
    <source>
        <dbReference type="Proteomes" id="UP000011134"/>
    </source>
</evidence>
<evidence type="ECO:0000313" key="1">
    <source>
        <dbReference type="EMBL" id="ELR64453.1"/>
    </source>
</evidence>
<dbReference type="AlphaFoldDB" id="L8J8D4"/>
<dbReference type="Proteomes" id="UP000011134">
    <property type="component" value="Unassembled WGS sequence"/>
</dbReference>
<name>L8J8D4_9GAMM</name>
<keyword evidence="2" id="KW-1185">Reference proteome</keyword>
<dbReference type="PATRIC" id="fig|1056511.3.peg.3551"/>